<evidence type="ECO:0000313" key="1">
    <source>
        <dbReference type="EMBL" id="CAK5091383.1"/>
    </source>
</evidence>
<protein>
    <submittedName>
        <fullName evidence="1">Uncharacterized protein</fullName>
    </submittedName>
</protein>
<keyword evidence="2" id="KW-1185">Reference proteome</keyword>
<proteinExistence type="predicted"/>
<accession>A0ACB1AJI2</accession>
<dbReference type="Proteomes" id="UP001497535">
    <property type="component" value="Unassembled WGS sequence"/>
</dbReference>
<comment type="caution">
    <text evidence="1">The sequence shown here is derived from an EMBL/GenBank/DDBJ whole genome shotgun (WGS) entry which is preliminary data.</text>
</comment>
<reference evidence="1" key="1">
    <citation type="submission" date="2023-11" db="EMBL/GenBank/DDBJ databases">
        <authorList>
            <person name="Poullet M."/>
        </authorList>
    </citation>
    <scope>NUCLEOTIDE SEQUENCE</scope>
    <source>
        <strain evidence="1">E1834</strain>
    </source>
</reference>
<evidence type="ECO:0000313" key="2">
    <source>
        <dbReference type="Proteomes" id="UP001497535"/>
    </source>
</evidence>
<sequence length="211" mass="24487">MSLTFRKQITQICTDAELILRENKQFPLPIKNPQNSEKEFQNCVQETIKSLDIIQKITSKILKNLTTAHNGWMSLRLSMTESERAQDTPIYDTFLQETFYIKIMHDLKRYNRTLRTARSNLEEALPKPTSQLLHLSQFYRLPELNLSHECLQTSNPSQNNSHNKLVNEMLKSPPNPQYNNLNDHPHRNPATSSQTSSYPNITEQSYANPSN</sequence>
<organism evidence="1 2">
    <name type="scientific">Meloidogyne enterolobii</name>
    <name type="common">Root-knot nematode worm</name>
    <name type="synonym">Meloidogyne mayaguensis</name>
    <dbReference type="NCBI Taxonomy" id="390850"/>
    <lineage>
        <taxon>Eukaryota</taxon>
        <taxon>Metazoa</taxon>
        <taxon>Ecdysozoa</taxon>
        <taxon>Nematoda</taxon>
        <taxon>Chromadorea</taxon>
        <taxon>Rhabditida</taxon>
        <taxon>Tylenchina</taxon>
        <taxon>Tylenchomorpha</taxon>
        <taxon>Tylenchoidea</taxon>
        <taxon>Meloidogynidae</taxon>
        <taxon>Meloidogyninae</taxon>
        <taxon>Meloidogyne</taxon>
    </lineage>
</organism>
<dbReference type="EMBL" id="CAVMJV010000088">
    <property type="protein sequence ID" value="CAK5091383.1"/>
    <property type="molecule type" value="Genomic_DNA"/>
</dbReference>
<name>A0ACB1AJI2_MELEN</name>
<gene>
    <name evidence="1" type="ORF">MENTE1834_LOCUS39219</name>
</gene>